<feature type="compositionally biased region" description="Low complexity" evidence="1">
    <location>
        <begin position="16"/>
        <end position="25"/>
    </location>
</feature>
<dbReference type="EMBL" id="JANBOJ010000271">
    <property type="protein sequence ID" value="KAJ1720326.1"/>
    <property type="molecule type" value="Genomic_DNA"/>
</dbReference>
<comment type="caution">
    <text evidence="2">The sequence shown here is derived from an EMBL/GenBank/DDBJ whole genome shotgun (WGS) entry which is preliminary data.</text>
</comment>
<name>A0A9W8CQ97_9FUNG</name>
<dbReference type="OrthoDB" id="416344at2759"/>
<accession>A0A9W8CQ97</accession>
<dbReference type="SUPFAM" id="SSF82171">
    <property type="entry name" value="DPP6 N-terminal domain-like"/>
    <property type="match status" value="1"/>
</dbReference>
<evidence type="ECO:0000313" key="3">
    <source>
        <dbReference type="Proteomes" id="UP001149813"/>
    </source>
</evidence>
<dbReference type="InterPro" id="IPR050585">
    <property type="entry name" value="Xaa-Pro_dipeptidyl-ppase/CocE"/>
</dbReference>
<protein>
    <submittedName>
        <fullName evidence="2">Uncharacterized protein</fullName>
    </submittedName>
</protein>
<reference evidence="2" key="1">
    <citation type="submission" date="2022-07" db="EMBL/GenBank/DDBJ databases">
        <title>Phylogenomic reconstructions and comparative analyses of Kickxellomycotina fungi.</title>
        <authorList>
            <person name="Reynolds N.K."/>
            <person name="Stajich J.E."/>
            <person name="Barry K."/>
            <person name="Grigoriev I.V."/>
            <person name="Crous P."/>
            <person name="Smith M.E."/>
        </authorList>
    </citation>
    <scope>NUCLEOTIDE SEQUENCE</scope>
    <source>
        <strain evidence="2">NBRC 32514</strain>
    </source>
</reference>
<feature type="non-terminal residue" evidence="2">
    <location>
        <position position="401"/>
    </location>
</feature>
<evidence type="ECO:0000313" key="2">
    <source>
        <dbReference type="EMBL" id="KAJ1720326.1"/>
    </source>
</evidence>
<gene>
    <name evidence="2" type="ORF">LPJ53_005037</name>
</gene>
<dbReference type="Proteomes" id="UP001149813">
    <property type="component" value="Unassembled WGS sequence"/>
</dbReference>
<proteinExistence type="predicted"/>
<sequence length="401" mass="43573">MGHHHNNNYYAPPTQPYGQPMQQGQQYYTGGQQQYYGQPQQPQVVYVQQQPSHRPNLNGGGGGCLAEATYGSWKSLVSASAVAQASSSVGSVVVDSEDTRHVYWIESRSQESGRYALLSKSMDDVSESLAVEHLADAKWNVRTAVHEYGGGAYTVRGGTLVFSNRSDGGMYMLDLKAAGREPRRVGKQGCRYASFAIHTGMAWAVCVRKDHREKGAGEPKNSLVAVGLQPNTGPDRVLYSSSDFVSSPTFDSAGSQLAFFSWDHPEMNWDATVLRHAAVHATNDVFSVTELGPVAGHDARESIYQPRFDSSGVLHFIGDRSGFWNPYHVDVRNGEQVQSSLAQPVDADFAGSEWVFGESTLLPVAAGRVAVTYSEQGVRRVGVLDAESHGIEQMALPADPV</sequence>
<keyword evidence="3" id="KW-1185">Reference proteome</keyword>
<dbReference type="AlphaFoldDB" id="A0A9W8CQ97"/>
<dbReference type="PANTHER" id="PTHR43056">
    <property type="entry name" value="PEPTIDASE S9 PROLYL OLIGOPEPTIDASE"/>
    <property type="match status" value="1"/>
</dbReference>
<dbReference type="PANTHER" id="PTHR43056:SF5">
    <property type="entry name" value="PEPTIDASE S9 PROLYL OLIGOPEPTIDASE CATALYTIC DOMAIN-CONTAINING PROTEIN"/>
    <property type="match status" value="1"/>
</dbReference>
<organism evidence="2 3">
    <name type="scientific">Coemansia erecta</name>
    <dbReference type="NCBI Taxonomy" id="147472"/>
    <lineage>
        <taxon>Eukaryota</taxon>
        <taxon>Fungi</taxon>
        <taxon>Fungi incertae sedis</taxon>
        <taxon>Zoopagomycota</taxon>
        <taxon>Kickxellomycotina</taxon>
        <taxon>Kickxellomycetes</taxon>
        <taxon>Kickxellales</taxon>
        <taxon>Kickxellaceae</taxon>
        <taxon>Coemansia</taxon>
    </lineage>
</organism>
<evidence type="ECO:0000256" key="1">
    <source>
        <dbReference type="SAM" id="MobiDB-lite"/>
    </source>
</evidence>
<feature type="region of interest" description="Disordered" evidence="1">
    <location>
        <begin position="1"/>
        <end position="25"/>
    </location>
</feature>